<sequence>MTLGEDWSTLDAASQANVSQLASGMAPAGACMAVSENGASLCAYIQPSQGMNIQFMELFQSEYVWRIEEAIAPIQVENVSGTQTLCGANNVYCLSFTAAGVPVAVYYSFSSESVVTAIFTNAESEEMAQILSTLSIQEVASPPQS</sequence>
<name>A0A9D1P9C5_9FIRM</name>
<dbReference type="AlphaFoldDB" id="A0A9D1P9C5"/>
<gene>
    <name evidence="1" type="ORF">IAA64_11150</name>
</gene>
<protein>
    <submittedName>
        <fullName evidence="1">Uncharacterized protein</fullName>
    </submittedName>
</protein>
<organism evidence="1 2">
    <name type="scientific">Candidatus Ornithocaccomicrobium faecavium</name>
    <dbReference type="NCBI Taxonomy" id="2840890"/>
    <lineage>
        <taxon>Bacteria</taxon>
        <taxon>Bacillati</taxon>
        <taxon>Bacillota</taxon>
        <taxon>Clostridia</taxon>
        <taxon>Candidatus Ornithocaccomicrobium</taxon>
    </lineage>
</organism>
<reference evidence="1" key="1">
    <citation type="submission" date="2020-10" db="EMBL/GenBank/DDBJ databases">
        <authorList>
            <person name="Gilroy R."/>
        </authorList>
    </citation>
    <scope>NUCLEOTIDE SEQUENCE</scope>
    <source>
        <strain evidence="1">CHK183-6373</strain>
    </source>
</reference>
<proteinExistence type="predicted"/>
<comment type="caution">
    <text evidence="1">The sequence shown here is derived from an EMBL/GenBank/DDBJ whole genome shotgun (WGS) entry which is preliminary data.</text>
</comment>
<dbReference type="Proteomes" id="UP000886884">
    <property type="component" value="Unassembled WGS sequence"/>
</dbReference>
<dbReference type="EMBL" id="DVOT01000205">
    <property type="protein sequence ID" value="HIV28521.1"/>
    <property type="molecule type" value="Genomic_DNA"/>
</dbReference>
<reference evidence="1" key="2">
    <citation type="journal article" date="2021" name="PeerJ">
        <title>Extensive microbial diversity within the chicken gut microbiome revealed by metagenomics and culture.</title>
        <authorList>
            <person name="Gilroy R."/>
            <person name="Ravi A."/>
            <person name="Getino M."/>
            <person name="Pursley I."/>
            <person name="Horton D.L."/>
            <person name="Alikhan N.F."/>
            <person name="Baker D."/>
            <person name="Gharbi K."/>
            <person name="Hall N."/>
            <person name="Watson M."/>
            <person name="Adriaenssens E.M."/>
            <person name="Foster-Nyarko E."/>
            <person name="Jarju S."/>
            <person name="Secka A."/>
            <person name="Antonio M."/>
            <person name="Oren A."/>
            <person name="Chaudhuri R.R."/>
            <person name="La Ragione R."/>
            <person name="Hildebrand F."/>
            <person name="Pallen M.J."/>
        </authorList>
    </citation>
    <scope>NUCLEOTIDE SEQUENCE</scope>
    <source>
        <strain evidence="1">CHK183-6373</strain>
    </source>
</reference>
<evidence type="ECO:0000313" key="2">
    <source>
        <dbReference type="Proteomes" id="UP000886884"/>
    </source>
</evidence>
<evidence type="ECO:0000313" key="1">
    <source>
        <dbReference type="EMBL" id="HIV28521.1"/>
    </source>
</evidence>
<accession>A0A9D1P9C5</accession>